<dbReference type="AlphaFoldDB" id="A0AAC9PPR6"/>
<keyword evidence="1" id="KW-1133">Transmembrane helix</keyword>
<gene>
    <name evidence="2" type="ORF">UA74_01225</name>
</gene>
<evidence type="ECO:0000313" key="3">
    <source>
        <dbReference type="Proteomes" id="UP000185511"/>
    </source>
</evidence>
<evidence type="ECO:0000313" key="2">
    <source>
        <dbReference type="EMBL" id="APU12335.1"/>
    </source>
</evidence>
<evidence type="ECO:0000256" key="1">
    <source>
        <dbReference type="SAM" id="Phobius"/>
    </source>
</evidence>
<proteinExistence type="predicted"/>
<keyword evidence="1" id="KW-0472">Membrane</keyword>
<sequence length="160" mass="17170">MTLHHGRVSEQIEEIATPVARPGVRGCLGRIALIIAGSVLGTILTVLLGLAILVPWRSENIELVVTDPGIRPDPNTDSAADSAPSMPTVELRTARSLVSATSTVWIGERLGERGFHGLAIPVPVAVAEDLRAERTETGLRLRDDDGFEILVPAAWWEPGR</sequence>
<name>A0AAC9PPR6_9PSEU</name>
<dbReference type="EMBL" id="CP016076">
    <property type="protein sequence ID" value="APU12335.1"/>
    <property type="molecule type" value="Genomic_DNA"/>
</dbReference>
<dbReference type="Proteomes" id="UP000185511">
    <property type="component" value="Chromosome"/>
</dbReference>
<protein>
    <submittedName>
        <fullName evidence="2">Uncharacterized protein</fullName>
    </submittedName>
</protein>
<keyword evidence="3" id="KW-1185">Reference proteome</keyword>
<organism evidence="2 3">
    <name type="scientific">Actinoalloteichus fjordicus</name>
    <dbReference type="NCBI Taxonomy" id="1612552"/>
    <lineage>
        <taxon>Bacteria</taxon>
        <taxon>Bacillati</taxon>
        <taxon>Actinomycetota</taxon>
        <taxon>Actinomycetes</taxon>
        <taxon>Pseudonocardiales</taxon>
        <taxon>Pseudonocardiaceae</taxon>
        <taxon>Actinoalloteichus</taxon>
    </lineage>
</organism>
<keyword evidence="1" id="KW-0812">Transmembrane</keyword>
<feature type="transmembrane region" description="Helical" evidence="1">
    <location>
        <begin position="31"/>
        <end position="56"/>
    </location>
</feature>
<reference evidence="3" key="1">
    <citation type="submission" date="2016-06" db="EMBL/GenBank/DDBJ databases">
        <title>Complete genome sequence of Actinoalloteichus fjordicus DSM 46855 (=ADI127-17), type strain of the new species Actinoalloteichus fjordicus.</title>
        <authorList>
            <person name="Ruckert C."/>
            <person name="Nouioui I."/>
            <person name="Willmese J."/>
            <person name="van Wezel G."/>
            <person name="Klenk H.-P."/>
            <person name="Kalinowski J."/>
            <person name="Zotchev S.B."/>
        </authorList>
    </citation>
    <scope>NUCLEOTIDE SEQUENCE [LARGE SCALE GENOMIC DNA]</scope>
    <source>
        <strain evidence="3">ADI127-7</strain>
    </source>
</reference>
<accession>A0AAC9PPR6</accession>
<dbReference type="KEGG" id="acad:UA74_01225"/>